<evidence type="ECO:0000313" key="2">
    <source>
        <dbReference type="Proteomes" id="UP001189429"/>
    </source>
</evidence>
<feature type="non-terminal residue" evidence="1">
    <location>
        <position position="220"/>
    </location>
</feature>
<proteinExistence type="predicted"/>
<accession>A0ABN9Y847</accession>
<protein>
    <submittedName>
        <fullName evidence="1">Uncharacterized protein</fullName>
    </submittedName>
</protein>
<organism evidence="1 2">
    <name type="scientific">Prorocentrum cordatum</name>
    <dbReference type="NCBI Taxonomy" id="2364126"/>
    <lineage>
        <taxon>Eukaryota</taxon>
        <taxon>Sar</taxon>
        <taxon>Alveolata</taxon>
        <taxon>Dinophyceae</taxon>
        <taxon>Prorocentrales</taxon>
        <taxon>Prorocentraceae</taxon>
        <taxon>Prorocentrum</taxon>
    </lineage>
</organism>
<keyword evidence="2" id="KW-1185">Reference proteome</keyword>
<comment type="caution">
    <text evidence="1">The sequence shown here is derived from an EMBL/GenBank/DDBJ whole genome shotgun (WGS) entry which is preliminary data.</text>
</comment>
<dbReference type="EMBL" id="CAUYUJ010021782">
    <property type="protein sequence ID" value="CAK0906992.1"/>
    <property type="molecule type" value="Genomic_DNA"/>
</dbReference>
<gene>
    <name evidence="1" type="ORF">PCOR1329_LOCUS82137</name>
</gene>
<dbReference type="Proteomes" id="UP001189429">
    <property type="component" value="Unassembled WGS sequence"/>
</dbReference>
<sequence>MSAGLSMGHLLPGHDTLSAETLNLAGPPASAAAAPAGGTAPHAGLAEALRAHFTPEGFVSPLPVGPLGSATGRRFLALCSREEERAAAGASDAQGLCLSLTVAGCACGVFHGHFGPRELEGLRREVGMGEFAWATFLRLLASALRGEGGCAATVERRVGGGAWLHLRFQLEAASLVGRAELAQRAAPPAPAPPGAEAYLEELQRFLEGGGGAQRTRAPST</sequence>
<evidence type="ECO:0000313" key="1">
    <source>
        <dbReference type="EMBL" id="CAK0906992.1"/>
    </source>
</evidence>
<name>A0ABN9Y847_9DINO</name>
<reference evidence="1" key="1">
    <citation type="submission" date="2023-10" db="EMBL/GenBank/DDBJ databases">
        <authorList>
            <person name="Chen Y."/>
            <person name="Shah S."/>
            <person name="Dougan E. K."/>
            <person name="Thang M."/>
            <person name="Chan C."/>
        </authorList>
    </citation>
    <scope>NUCLEOTIDE SEQUENCE [LARGE SCALE GENOMIC DNA]</scope>
</reference>